<dbReference type="PANTHER" id="PTHR11638:SF18">
    <property type="entry name" value="HEAT SHOCK PROTEIN 104"/>
    <property type="match status" value="1"/>
</dbReference>
<accession>A0A382VCX7</accession>
<keyword evidence="1" id="KW-0547">Nucleotide-binding</keyword>
<evidence type="ECO:0000259" key="4">
    <source>
        <dbReference type="SMART" id="SM00382"/>
    </source>
</evidence>
<dbReference type="EMBL" id="UINC01150604">
    <property type="protein sequence ID" value="SVD43741.1"/>
    <property type="molecule type" value="Genomic_DNA"/>
</dbReference>
<sequence length="280" mass="31689">KPIGSFLFLGPTGVGKTELARSLAEFLFDDQSNMIRIDMSEYLEQHSVSKLIGSPPGYVGYDEGGQLTEAVKRRPFSVLLFDEIEKAHPDIFSILLQILDDGRLTDAQGKTIDFKNTIIIMTSNIGSNINDKGQVGFLADKDKQNRDRARNIVEEALKTQFKPEFLNRIDEIIIFEELEPQEIKLIANIILSEVETKISKFGLKLDLSEDAINWIINHGYDRAYGARPLKRVIQRYIEDQLSKQIISGEISEGDFVHITVGKDKELNFISQPESQIMEAQ</sequence>
<dbReference type="PROSITE" id="PS00871">
    <property type="entry name" value="CLPAB_2"/>
    <property type="match status" value="1"/>
</dbReference>
<proteinExistence type="predicted"/>
<evidence type="ECO:0000256" key="3">
    <source>
        <dbReference type="ARBA" id="ARBA00023186"/>
    </source>
</evidence>
<dbReference type="InterPro" id="IPR003959">
    <property type="entry name" value="ATPase_AAA_core"/>
</dbReference>
<dbReference type="GO" id="GO:0005524">
    <property type="term" value="F:ATP binding"/>
    <property type="evidence" value="ECO:0007669"/>
    <property type="project" value="UniProtKB-KW"/>
</dbReference>
<feature type="domain" description="AAA+ ATPase" evidence="4">
    <location>
        <begin position="2"/>
        <end position="150"/>
    </location>
</feature>
<name>A0A382VCX7_9ZZZZ</name>
<dbReference type="Gene3D" id="1.10.8.60">
    <property type="match status" value="1"/>
</dbReference>
<dbReference type="SMART" id="SM01086">
    <property type="entry name" value="ClpB_D2-small"/>
    <property type="match status" value="1"/>
</dbReference>
<dbReference type="GO" id="GO:0016887">
    <property type="term" value="F:ATP hydrolysis activity"/>
    <property type="evidence" value="ECO:0007669"/>
    <property type="project" value="InterPro"/>
</dbReference>
<dbReference type="InterPro" id="IPR027417">
    <property type="entry name" value="P-loop_NTPase"/>
</dbReference>
<keyword evidence="3" id="KW-0143">Chaperone</keyword>
<dbReference type="Pfam" id="PF07724">
    <property type="entry name" value="AAA_2"/>
    <property type="match status" value="1"/>
</dbReference>
<dbReference type="PRINTS" id="PR00300">
    <property type="entry name" value="CLPPROTEASEA"/>
</dbReference>
<dbReference type="InterPro" id="IPR019489">
    <property type="entry name" value="Clp_ATPase_C"/>
</dbReference>
<dbReference type="GO" id="GO:0005737">
    <property type="term" value="C:cytoplasm"/>
    <property type="evidence" value="ECO:0007669"/>
    <property type="project" value="TreeGrafter"/>
</dbReference>
<dbReference type="SMART" id="SM00382">
    <property type="entry name" value="AAA"/>
    <property type="match status" value="1"/>
</dbReference>
<dbReference type="InterPro" id="IPR003593">
    <property type="entry name" value="AAA+_ATPase"/>
</dbReference>
<dbReference type="Pfam" id="PF10431">
    <property type="entry name" value="ClpB_D2-small"/>
    <property type="match status" value="1"/>
</dbReference>
<evidence type="ECO:0000313" key="6">
    <source>
        <dbReference type="EMBL" id="SVD43741.1"/>
    </source>
</evidence>
<feature type="non-terminal residue" evidence="6">
    <location>
        <position position="1"/>
    </location>
</feature>
<dbReference type="FunFam" id="3.40.50.300:FF:000025">
    <property type="entry name" value="ATP-dependent Clp protease subunit"/>
    <property type="match status" value="1"/>
</dbReference>
<dbReference type="InterPro" id="IPR028299">
    <property type="entry name" value="ClpA/B_CS2"/>
</dbReference>
<dbReference type="InterPro" id="IPR050130">
    <property type="entry name" value="ClpA_ClpB"/>
</dbReference>
<dbReference type="AlphaFoldDB" id="A0A382VCX7"/>
<dbReference type="Gene3D" id="3.40.50.300">
    <property type="entry name" value="P-loop containing nucleotide triphosphate hydrolases"/>
    <property type="match status" value="1"/>
</dbReference>
<dbReference type="CDD" id="cd19499">
    <property type="entry name" value="RecA-like_ClpB_Hsp104-like"/>
    <property type="match status" value="1"/>
</dbReference>
<evidence type="ECO:0008006" key="7">
    <source>
        <dbReference type="Google" id="ProtNLM"/>
    </source>
</evidence>
<evidence type="ECO:0000256" key="2">
    <source>
        <dbReference type="ARBA" id="ARBA00022840"/>
    </source>
</evidence>
<protein>
    <recommendedName>
        <fullName evidence="7">Clp ATPase C-terminal domain-containing protein</fullName>
    </recommendedName>
</protein>
<dbReference type="PANTHER" id="PTHR11638">
    <property type="entry name" value="ATP-DEPENDENT CLP PROTEASE"/>
    <property type="match status" value="1"/>
</dbReference>
<dbReference type="SUPFAM" id="SSF52540">
    <property type="entry name" value="P-loop containing nucleoside triphosphate hydrolases"/>
    <property type="match status" value="1"/>
</dbReference>
<evidence type="ECO:0000259" key="5">
    <source>
        <dbReference type="SMART" id="SM01086"/>
    </source>
</evidence>
<keyword evidence="2" id="KW-0067">ATP-binding</keyword>
<feature type="domain" description="Clp ATPase C-terminal" evidence="5">
    <location>
        <begin position="178"/>
        <end position="268"/>
    </location>
</feature>
<dbReference type="InterPro" id="IPR001270">
    <property type="entry name" value="ClpA/B"/>
</dbReference>
<evidence type="ECO:0000256" key="1">
    <source>
        <dbReference type="ARBA" id="ARBA00022741"/>
    </source>
</evidence>
<reference evidence="6" key="1">
    <citation type="submission" date="2018-05" db="EMBL/GenBank/DDBJ databases">
        <authorList>
            <person name="Lanie J.A."/>
            <person name="Ng W.-L."/>
            <person name="Kazmierczak K.M."/>
            <person name="Andrzejewski T.M."/>
            <person name="Davidsen T.M."/>
            <person name="Wayne K.J."/>
            <person name="Tettelin H."/>
            <person name="Glass J.I."/>
            <person name="Rusch D."/>
            <person name="Podicherti R."/>
            <person name="Tsui H.-C.T."/>
            <person name="Winkler M.E."/>
        </authorList>
    </citation>
    <scope>NUCLEOTIDE SEQUENCE</scope>
</reference>
<organism evidence="6">
    <name type="scientific">marine metagenome</name>
    <dbReference type="NCBI Taxonomy" id="408172"/>
    <lineage>
        <taxon>unclassified sequences</taxon>
        <taxon>metagenomes</taxon>
        <taxon>ecological metagenomes</taxon>
    </lineage>
</organism>
<dbReference type="GO" id="GO:0034605">
    <property type="term" value="P:cellular response to heat"/>
    <property type="evidence" value="ECO:0007669"/>
    <property type="project" value="TreeGrafter"/>
</dbReference>
<gene>
    <name evidence="6" type="ORF">METZ01_LOCUS396595</name>
</gene>